<organism evidence="2 3">
    <name type="scientific">Litoribrevibacter euphylliae</name>
    <dbReference type="NCBI Taxonomy" id="1834034"/>
    <lineage>
        <taxon>Bacteria</taxon>
        <taxon>Pseudomonadati</taxon>
        <taxon>Pseudomonadota</taxon>
        <taxon>Gammaproteobacteria</taxon>
        <taxon>Oceanospirillales</taxon>
        <taxon>Oceanospirillaceae</taxon>
        <taxon>Litoribrevibacter</taxon>
    </lineage>
</organism>
<proteinExistence type="predicted"/>
<dbReference type="RefSeq" id="WP_386720256.1">
    <property type="nucleotide sequence ID" value="NZ_JBHRSZ010000004.1"/>
</dbReference>
<dbReference type="InterPro" id="IPR036282">
    <property type="entry name" value="Glutathione-S-Trfase_C_sf"/>
</dbReference>
<dbReference type="Gene3D" id="1.20.1050.10">
    <property type="match status" value="1"/>
</dbReference>
<protein>
    <recommendedName>
        <fullName evidence="1">GST N-terminal domain-containing protein</fullName>
    </recommendedName>
</protein>
<evidence type="ECO:0000313" key="3">
    <source>
        <dbReference type="Proteomes" id="UP001595476"/>
    </source>
</evidence>
<sequence>MTLNIIDFETAKTAKGLRMTAVRGIPSPWTEAAKGILCVKGIDYHAVYHDPFSKEMAEWAGSASVPAIVYNDETPVSDWRDILALAERLNPDVPLLPNDEASKGLVLEYAKLMCGKQGLGWYSRLQKVHKGLLGEEGGYSKPIAQYLASKYGYNAEDADSYTDKVIDLLTILSTRLKEQQASGKKFYEGDTLTAADIYSTTFIGYFNPLPEEQCQMLEPIRKVFEQQDQAVLDALDPVLIEHRDFIYSEFLELPVSL</sequence>
<gene>
    <name evidence="2" type="ORF">ACFOEK_10515</name>
</gene>
<dbReference type="SUPFAM" id="SSF47616">
    <property type="entry name" value="GST C-terminal domain-like"/>
    <property type="match status" value="1"/>
</dbReference>
<dbReference type="Proteomes" id="UP001595476">
    <property type="component" value="Unassembled WGS sequence"/>
</dbReference>
<reference evidence="3" key="1">
    <citation type="journal article" date="2019" name="Int. J. Syst. Evol. Microbiol.">
        <title>The Global Catalogue of Microorganisms (GCM) 10K type strain sequencing project: providing services to taxonomists for standard genome sequencing and annotation.</title>
        <authorList>
            <consortium name="The Broad Institute Genomics Platform"/>
            <consortium name="The Broad Institute Genome Sequencing Center for Infectious Disease"/>
            <person name="Wu L."/>
            <person name="Ma J."/>
        </authorList>
    </citation>
    <scope>NUCLEOTIDE SEQUENCE [LARGE SCALE GENOMIC DNA]</scope>
    <source>
        <strain evidence="3">KCTC 52438</strain>
    </source>
</reference>
<keyword evidence="3" id="KW-1185">Reference proteome</keyword>
<dbReference type="SUPFAM" id="SSF52833">
    <property type="entry name" value="Thioredoxin-like"/>
    <property type="match status" value="1"/>
</dbReference>
<dbReference type="EMBL" id="JBHRSZ010000004">
    <property type="protein sequence ID" value="MFC3151459.1"/>
    <property type="molecule type" value="Genomic_DNA"/>
</dbReference>
<dbReference type="Pfam" id="PF13409">
    <property type="entry name" value="GST_N_2"/>
    <property type="match status" value="1"/>
</dbReference>
<feature type="domain" description="GST N-terminal" evidence="1">
    <location>
        <begin position="27"/>
        <end position="88"/>
    </location>
</feature>
<name>A0ABV7HC14_9GAMM</name>
<dbReference type="InterPro" id="IPR036249">
    <property type="entry name" value="Thioredoxin-like_sf"/>
</dbReference>
<comment type="caution">
    <text evidence="2">The sequence shown here is derived from an EMBL/GenBank/DDBJ whole genome shotgun (WGS) entry which is preliminary data.</text>
</comment>
<dbReference type="InterPro" id="IPR004045">
    <property type="entry name" value="Glutathione_S-Trfase_N"/>
</dbReference>
<dbReference type="Gene3D" id="3.40.30.10">
    <property type="entry name" value="Glutaredoxin"/>
    <property type="match status" value="1"/>
</dbReference>
<accession>A0ABV7HC14</accession>
<evidence type="ECO:0000313" key="2">
    <source>
        <dbReference type="EMBL" id="MFC3151459.1"/>
    </source>
</evidence>
<evidence type="ECO:0000259" key="1">
    <source>
        <dbReference type="Pfam" id="PF13409"/>
    </source>
</evidence>